<dbReference type="PANTHER" id="PTHR28015">
    <property type="entry name" value="ATP SYNTHASE ASSEMBLY FACTOR FMC1, MITOCHONDRIAL"/>
    <property type="match status" value="1"/>
</dbReference>
<dbReference type="InterPro" id="IPR039196">
    <property type="entry name" value="Fmc1"/>
</dbReference>
<reference evidence="1" key="1">
    <citation type="journal article" date="2018" name="Genome Biol. Evol.">
        <title>Genomics and development of Lentinus tigrinus, a white-rot wood-decaying mushroom with dimorphic fruiting bodies.</title>
        <authorList>
            <person name="Wu B."/>
            <person name="Xu Z."/>
            <person name="Knudson A."/>
            <person name="Carlson A."/>
            <person name="Chen N."/>
            <person name="Kovaka S."/>
            <person name="LaButti K."/>
            <person name="Lipzen A."/>
            <person name="Pennachio C."/>
            <person name="Riley R."/>
            <person name="Schakwitz W."/>
            <person name="Umezawa K."/>
            <person name="Ohm R.A."/>
            <person name="Grigoriev I.V."/>
            <person name="Nagy L.G."/>
            <person name="Gibbons J."/>
            <person name="Hibbett D."/>
        </authorList>
    </citation>
    <scope>NUCLEOTIDE SEQUENCE [LARGE SCALE GENOMIC DNA]</scope>
    <source>
        <strain evidence="1">ALCF2SS1-6</strain>
    </source>
</reference>
<evidence type="ECO:0000313" key="2">
    <source>
        <dbReference type="Proteomes" id="UP000313359"/>
    </source>
</evidence>
<dbReference type="Pfam" id="PF13233">
    <property type="entry name" value="Complex1_LYR_2"/>
    <property type="match status" value="1"/>
</dbReference>
<dbReference type="GO" id="GO:0033615">
    <property type="term" value="P:mitochondrial proton-transporting ATP synthase complex assembly"/>
    <property type="evidence" value="ECO:0007669"/>
    <property type="project" value="InterPro"/>
</dbReference>
<evidence type="ECO:0000313" key="1">
    <source>
        <dbReference type="EMBL" id="RPD61872.1"/>
    </source>
</evidence>
<dbReference type="OrthoDB" id="15893at2759"/>
<sequence>MTTRHAAAYRAIVRVVNKASIYPRATRPSVVTQHIRAIFEQPREDKEGERFYRDMRNAATFMHSQEMHKTLLERYNPLLGLSTEDHLKKTAHRVGLDMPLAPKDEE</sequence>
<dbReference type="GO" id="GO:0005759">
    <property type="term" value="C:mitochondrial matrix"/>
    <property type="evidence" value="ECO:0007669"/>
    <property type="project" value="TreeGrafter"/>
</dbReference>
<dbReference type="EMBL" id="ML122260">
    <property type="protein sequence ID" value="RPD61872.1"/>
    <property type="molecule type" value="Genomic_DNA"/>
</dbReference>
<dbReference type="PANTHER" id="PTHR28015:SF1">
    <property type="entry name" value="ATP SYNTHASE ASSEMBLY FACTOR FMC1, MITOCHONDRIAL"/>
    <property type="match status" value="1"/>
</dbReference>
<dbReference type="STRING" id="1328759.A0A5C2SDM8"/>
<gene>
    <name evidence="1" type="ORF">L227DRAFT_599855</name>
</gene>
<dbReference type="Proteomes" id="UP000313359">
    <property type="component" value="Unassembled WGS sequence"/>
</dbReference>
<dbReference type="AlphaFoldDB" id="A0A5C2SDM8"/>
<organism evidence="1 2">
    <name type="scientific">Lentinus tigrinus ALCF2SS1-6</name>
    <dbReference type="NCBI Taxonomy" id="1328759"/>
    <lineage>
        <taxon>Eukaryota</taxon>
        <taxon>Fungi</taxon>
        <taxon>Dikarya</taxon>
        <taxon>Basidiomycota</taxon>
        <taxon>Agaricomycotina</taxon>
        <taxon>Agaricomycetes</taxon>
        <taxon>Polyporales</taxon>
        <taxon>Polyporaceae</taxon>
        <taxon>Lentinus</taxon>
    </lineage>
</organism>
<keyword evidence="2" id="KW-1185">Reference proteome</keyword>
<accession>A0A5C2SDM8</accession>
<proteinExistence type="predicted"/>
<name>A0A5C2SDM8_9APHY</name>
<protein>
    <submittedName>
        <fullName evidence="1">Uncharacterized protein</fullName>
    </submittedName>
</protein>